<dbReference type="EMBL" id="JAEUBG010002589">
    <property type="protein sequence ID" value="KAH3684355.1"/>
    <property type="molecule type" value="Genomic_DNA"/>
</dbReference>
<dbReference type="AlphaFoldDB" id="A0A9P8Q7F6"/>
<keyword evidence="2" id="KW-1185">Reference proteome</keyword>
<evidence type="ECO:0000313" key="1">
    <source>
        <dbReference type="EMBL" id="KAH3684355.1"/>
    </source>
</evidence>
<comment type="caution">
    <text evidence="1">The sequence shown here is derived from an EMBL/GenBank/DDBJ whole genome shotgun (WGS) entry which is preliminary data.</text>
</comment>
<proteinExistence type="predicted"/>
<name>A0A9P8Q7F6_WICPI</name>
<sequence length="105" mass="11885">MTSPKDLTKLETKLSELQDLLTFLQQEATRNLTTTVLAPIDNNGEEFYVHAQTSSADYSIELQLEDDGKWKKYLKRDALKILKDKIKGIQREIKATGAEAAKDKS</sequence>
<protein>
    <submittedName>
        <fullName evidence="1">Uncharacterized protein</fullName>
    </submittedName>
</protein>
<accession>A0A9P8Q7F6</accession>
<reference evidence="1" key="2">
    <citation type="submission" date="2021-01" db="EMBL/GenBank/DDBJ databases">
        <authorList>
            <person name="Schikora-Tamarit M.A."/>
        </authorList>
    </citation>
    <scope>NUCLEOTIDE SEQUENCE</scope>
    <source>
        <strain evidence="1">CBS2887</strain>
    </source>
</reference>
<reference evidence="1" key="1">
    <citation type="journal article" date="2021" name="Open Biol.">
        <title>Shared evolutionary footprints suggest mitochondrial oxidative damage underlies multiple complex I losses in fungi.</title>
        <authorList>
            <person name="Schikora-Tamarit M.A."/>
            <person name="Marcet-Houben M."/>
            <person name="Nosek J."/>
            <person name="Gabaldon T."/>
        </authorList>
    </citation>
    <scope>NUCLEOTIDE SEQUENCE</scope>
    <source>
        <strain evidence="1">CBS2887</strain>
    </source>
</reference>
<dbReference type="OrthoDB" id="3979599at2759"/>
<gene>
    <name evidence="1" type="ORF">WICPIJ_004672</name>
</gene>
<organism evidence="1 2">
    <name type="scientific">Wickerhamomyces pijperi</name>
    <name type="common">Yeast</name>
    <name type="synonym">Pichia pijperi</name>
    <dbReference type="NCBI Taxonomy" id="599730"/>
    <lineage>
        <taxon>Eukaryota</taxon>
        <taxon>Fungi</taxon>
        <taxon>Dikarya</taxon>
        <taxon>Ascomycota</taxon>
        <taxon>Saccharomycotina</taxon>
        <taxon>Saccharomycetes</taxon>
        <taxon>Phaffomycetales</taxon>
        <taxon>Wickerhamomycetaceae</taxon>
        <taxon>Wickerhamomyces</taxon>
    </lineage>
</organism>
<evidence type="ECO:0000313" key="2">
    <source>
        <dbReference type="Proteomes" id="UP000774326"/>
    </source>
</evidence>
<dbReference type="Proteomes" id="UP000774326">
    <property type="component" value="Unassembled WGS sequence"/>
</dbReference>